<dbReference type="InterPro" id="IPR051198">
    <property type="entry name" value="BchE-like"/>
</dbReference>
<dbReference type="Pfam" id="PF02310">
    <property type="entry name" value="B12-binding"/>
    <property type="match status" value="1"/>
</dbReference>
<dbReference type="InterPro" id="IPR034466">
    <property type="entry name" value="Methyltransferase_Class_B"/>
</dbReference>
<dbReference type="SFLD" id="SFLDG01123">
    <property type="entry name" value="methyltransferase_(Class_B)"/>
    <property type="match status" value="1"/>
</dbReference>
<dbReference type="CDD" id="cd01335">
    <property type="entry name" value="Radical_SAM"/>
    <property type="match status" value="1"/>
</dbReference>
<proteinExistence type="predicted"/>
<keyword evidence="4" id="KW-0408">Iron</keyword>
<keyword evidence="2" id="KW-0949">S-adenosyl-L-methionine</keyword>
<dbReference type="EMBL" id="JAEMHL010000010">
    <property type="protein sequence ID" value="MBJ6751943.1"/>
    <property type="molecule type" value="Genomic_DNA"/>
</dbReference>
<evidence type="ECO:0000256" key="2">
    <source>
        <dbReference type="ARBA" id="ARBA00022691"/>
    </source>
</evidence>
<dbReference type="PANTHER" id="PTHR43409">
    <property type="entry name" value="ANAEROBIC MAGNESIUM-PROTOPORPHYRIN IX MONOMETHYL ESTER CYCLASE-RELATED"/>
    <property type="match status" value="1"/>
</dbReference>
<dbReference type="PROSITE" id="PS51918">
    <property type="entry name" value="RADICAL_SAM"/>
    <property type="match status" value="1"/>
</dbReference>
<dbReference type="RefSeq" id="WP_199390408.1">
    <property type="nucleotide sequence ID" value="NZ_JAEMHL010000010.1"/>
</dbReference>
<dbReference type="SFLD" id="SFLDG01082">
    <property type="entry name" value="B12-binding_domain_containing"/>
    <property type="match status" value="1"/>
</dbReference>
<dbReference type="Pfam" id="PF04055">
    <property type="entry name" value="Radical_SAM"/>
    <property type="match status" value="1"/>
</dbReference>
<evidence type="ECO:0000313" key="8">
    <source>
        <dbReference type="Proteomes" id="UP000614714"/>
    </source>
</evidence>
<dbReference type="InterPro" id="IPR006638">
    <property type="entry name" value="Elp3/MiaA/NifB-like_rSAM"/>
</dbReference>
<dbReference type="NCBIfam" id="TIGR03471">
    <property type="entry name" value="HpnJ"/>
    <property type="match status" value="1"/>
</dbReference>
<dbReference type="InterPro" id="IPR023404">
    <property type="entry name" value="rSAM_horseshoe"/>
</dbReference>
<dbReference type="InterPro" id="IPR006158">
    <property type="entry name" value="Cobalamin-bd"/>
</dbReference>
<dbReference type="SFLD" id="SFLDF00404">
    <property type="entry name" value="hopanetetrol_cyclitol_ether_sy"/>
    <property type="match status" value="1"/>
</dbReference>
<dbReference type="Gene3D" id="3.40.50.280">
    <property type="entry name" value="Cobalamin-binding domain"/>
    <property type="match status" value="1"/>
</dbReference>
<keyword evidence="8" id="KW-1185">Reference proteome</keyword>
<reference evidence="7 8" key="1">
    <citation type="submission" date="2020-12" db="EMBL/GenBank/DDBJ databases">
        <title>Geomonas sp. Red421, isolated from paddy soil.</title>
        <authorList>
            <person name="Xu Z."/>
            <person name="Zhang Z."/>
            <person name="Masuda Y."/>
            <person name="Itoh H."/>
            <person name="Senoo K."/>
        </authorList>
    </citation>
    <scope>NUCLEOTIDE SEQUENCE [LARGE SCALE GENOMIC DNA]</scope>
    <source>
        <strain evidence="7 8">Red421</strain>
    </source>
</reference>
<dbReference type="Proteomes" id="UP000614714">
    <property type="component" value="Unassembled WGS sequence"/>
</dbReference>
<organism evidence="7 8">
    <name type="scientific">Geomonas anaerohicana</name>
    <dbReference type="NCBI Taxonomy" id="2798583"/>
    <lineage>
        <taxon>Bacteria</taxon>
        <taxon>Pseudomonadati</taxon>
        <taxon>Thermodesulfobacteriota</taxon>
        <taxon>Desulfuromonadia</taxon>
        <taxon>Geobacterales</taxon>
        <taxon>Geobacteraceae</taxon>
        <taxon>Geomonas</taxon>
    </lineage>
</organism>
<evidence type="ECO:0000259" key="6">
    <source>
        <dbReference type="PROSITE" id="PS51918"/>
    </source>
</evidence>
<accession>A0ABS0YHW6</accession>
<dbReference type="SUPFAM" id="SSF102114">
    <property type="entry name" value="Radical SAM enzymes"/>
    <property type="match status" value="1"/>
</dbReference>
<evidence type="ECO:0000256" key="1">
    <source>
        <dbReference type="ARBA" id="ARBA00001966"/>
    </source>
</evidence>
<dbReference type="InterPro" id="IPR007197">
    <property type="entry name" value="rSAM"/>
</dbReference>
<keyword evidence="5" id="KW-0411">Iron-sulfur</keyword>
<evidence type="ECO:0000256" key="4">
    <source>
        <dbReference type="ARBA" id="ARBA00023004"/>
    </source>
</evidence>
<keyword evidence="3" id="KW-0479">Metal-binding</keyword>
<dbReference type="InterPro" id="IPR058240">
    <property type="entry name" value="rSAM_sf"/>
</dbReference>
<evidence type="ECO:0000256" key="5">
    <source>
        <dbReference type="ARBA" id="ARBA00023014"/>
    </source>
</evidence>
<dbReference type="InterPro" id="IPR017834">
    <property type="entry name" value="Hopanoid_synth-assoc_rSAM_HpnJ"/>
</dbReference>
<feature type="domain" description="Radical SAM core" evidence="6">
    <location>
        <begin position="192"/>
        <end position="412"/>
    </location>
</feature>
<evidence type="ECO:0000313" key="7">
    <source>
        <dbReference type="EMBL" id="MBJ6751943.1"/>
    </source>
</evidence>
<comment type="cofactor">
    <cofactor evidence="1">
        <name>[4Fe-4S] cluster</name>
        <dbReference type="ChEBI" id="CHEBI:49883"/>
    </cofactor>
</comment>
<comment type="caution">
    <text evidence="7">The sequence shown here is derived from an EMBL/GenBank/DDBJ whole genome shotgun (WGS) entry which is preliminary data.</text>
</comment>
<gene>
    <name evidence="7" type="primary">hpnJ</name>
    <name evidence="7" type="ORF">JFN91_17125</name>
</gene>
<sequence length="473" mass="53589">MKPLFLNPPTFEDFDGGAGARYQASREVTSFWFPGWLTYPAGMIEGSRVVDAPVQRLDLDACLDIAKDYDMVVMYTSTPTLAIDVETARRVKAQKPGTVTVLTGPHVSILPEESLRFAAGAVDIVCRGEFDYSTKELCEGKPWEEVEGISFVKEGKVVHTKDRAPIADLDALPFASKVYLRDLPIDEYVIPHFRHPYVSIYASRGCPSRCIYCLWPQTFSGRTLRKRSPQNVYEEVKWIKENLPYVKDISFDDDTFTADKQHAIAIARLIKPLNVSWVINARANCDYETLKELRDAGMHHVVVGYESGNELILKNIKKGVTKAQAIEFTRNCKKLGITVHGAFVLGLPGETKETIKETIAYAIDLDLTSIQVSLASPYPGTEFYQMAKENGWIASDSFLDETGHQKCVINYPDLTNQEIFDAVELFYNKFYFRPRYIARSIFSMLVDSQVRRKLLKEGAQYLSYMRKRKQAAC</sequence>
<dbReference type="Gene3D" id="3.80.30.20">
    <property type="entry name" value="tm_1862 like domain"/>
    <property type="match status" value="1"/>
</dbReference>
<dbReference type="SFLD" id="SFLDS00029">
    <property type="entry name" value="Radical_SAM"/>
    <property type="match status" value="1"/>
</dbReference>
<evidence type="ECO:0000256" key="3">
    <source>
        <dbReference type="ARBA" id="ARBA00022723"/>
    </source>
</evidence>
<dbReference type="SMART" id="SM00729">
    <property type="entry name" value="Elp3"/>
    <property type="match status" value="1"/>
</dbReference>
<dbReference type="PANTHER" id="PTHR43409:SF16">
    <property type="entry name" value="SLR0320 PROTEIN"/>
    <property type="match status" value="1"/>
</dbReference>
<protein>
    <submittedName>
        <fullName evidence="7">Hopanoid biosynthesis associated radical SAM protein HpnJ</fullName>
    </submittedName>
</protein>
<name>A0ABS0YHW6_9BACT</name>